<evidence type="ECO:0000256" key="7">
    <source>
        <dbReference type="SAM" id="MobiDB-lite"/>
    </source>
</evidence>
<proteinExistence type="predicted"/>
<dbReference type="PROSITE" id="PS50863">
    <property type="entry name" value="B3"/>
    <property type="match status" value="2"/>
</dbReference>
<evidence type="ECO:0000256" key="6">
    <source>
        <dbReference type="ARBA" id="ARBA00023242"/>
    </source>
</evidence>
<organism evidence="9 10">
    <name type="scientific">Thlaspi arvense</name>
    <name type="common">Field penny-cress</name>
    <dbReference type="NCBI Taxonomy" id="13288"/>
    <lineage>
        <taxon>Eukaryota</taxon>
        <taxon>Viridiplantae</taxon>
        <taxon>Streptophyta</taxon>
        <taxon>Embryophyta</taxon>
        <taxon>Tracheophyta</taxon>
        <taxon>Spermatophyta</taxon>
        <taxon>Magnoliopsida</taxon>
        <taxon>eudicotyledons</taxon>
        <taxon>Gunneridae</taxon>
        <taxon>Pentapetalae</taxon>
        <taxon>rosids</taxon>
        <taxon>malvids</taxon>
        <taxon>Brassicales</taxon>
        <taxon>Brassicaceae</taxon>
        <taxon>Thlaspideae</taxon>
        <taxon>Thlaspi</taxon>
    </lineage>
</organism>
<keyword evidence="3" id="KW-0805">Transcription regulation</keyword>
<keyword evidence="4" id="KW-0238">DNA-binding</keyword>
<dbReference type="InterPro" id="IPR003340">
    <property type="entry name" value="B3_DNA-bd"/>
</dbReference>
<keyword evidence="5" id="KW-0804">Transcription</keyword>
<sequence length="384" mass="44174">MEAMAISQVFSSSSVSQHFFQPIVQGFNTHLSIPLAFYSKRLEGREVGHEAQLRSDSSEITWKIKMDGHRMTEGWEDFAVAHNLQVGDILVFRHEGNLVFHVTPFGPSCCEILYSQEEDDNNDKDKTGKLNVKRNPKKGCSSSDSDIDFVIPVTLSNLRHDSFYLPRGLTTSSGKSSTLETKYHKSSKRFHVRRGWRAFCCKNEHKTGCSLRLVLVRNGTKPILRMIPLERDEDEDIGKHSKKKKKNQEVEHESLKEKKNVEFLSLSDNSIFVVSVTVSNLREDRLFLPVRFSRSNILKERFHEISLMNKQGRTWMLRLKYRQSSEQFYITKGWRSFCGANGLKAGCSFLFKLVVRNITAPFLLMTSEDSSFGHLLEKKHSQED</sequence>
<evidence type="ECO:0000313" key="10">
    <source>
        <dbReference type="Proteomes" id="UP000836841"/>
    </source>
</evidence>
<feature type="domain" description="TF-B3" evidence="8">
    <location>
        <begin position="16"/>
        <end position="108"/>
    </location>
</feature>
<dbReference type="InterPro" id="IPR015300">
    <property type="entry name" value="DNA-bd_pseudobarrel_sf"/>
</dbReference>
<gene>
    <name evidence="9" type="ORF">TAV2_LOCUS23893</name>
</gene>
<dbReference type="Proteomes" id="UP000836841">
    <property type="component" value="Chromosome 7"/>
</dbReference>
<comment type="subcellular location">
    <subcellularLocation>
        <location evidence="1">Nucleus</location>
    </subcellularLocation>
</comment>
<keyword evidence="6" id="KW-0539">Nucleus</keyword>
<reference evidence="9 10" key="1">
    <citation type="submission" date="2022-03" db="EMBL/GenBank/DDBJ databases">
        <authorList>
            <person name="Nunn A."/>
            <person name="Chopra R."/>
            <person name="Nunn A."/>
            <person name="Contreras Garrido A."/>
        </authorList>
    </citation>
    <scope>NUCLEOTIDE SEQUENCE [LARGE SCALE GENOMIC DNA]</scope>
</reference>
<evidence type="ECO:0000256" key="4">
    <source>
        <dbReference type="ARBA" id="ARBA00023125"/>
    </source>
</evidence>
<keyword evidence="2" id="KW-0677">Repeat</keyword>
<evidence type="ECO:0000256" key="2">
    <source>
        <dbReference type="ARBA" id="ARBA00022737"/>
    </source>
</evidence>
<dbReference type="PANTHER" id="PTHR31674">
    <property type="entry name" value="B3 DOMAIN-CONTAINING PROTEIN REM-LIKE 3-RELATED"/>
    <property type="match status" value="1"/>
</dbReference>
<dbReference type="Gene3D" id="2.40.330.10">
    <property type="entry name" value="DNA-binding pseudobarrel domain"/>
    <property type="match status" value="2"/>
</dbReference>
<dbReference type="GO" id="GO:0003677">
    <property type="term" value="F:DNA binding"/>
    <property type="evidence" value="ECO:0007669"/>
    <property type="project" value="UniProtKB-KW"/>
</dbReference>
<dbReference type="EMBL" id="OU466863">
    <property type="protein sequence ID" value="CAH2079605.1"/>
    <property type="molecule type" value="Genomic_DNA"/>
</dbReference>
<name>A0AAU9T5L8_THLAR</name>
<dbReference type="PANTHER" id="PTHR31674:SF96">
    <property type="entry name" value="B3 DOMAIN-CONTAINING PROTEIN REM-LIKE 3-RELATED"/>
    <property type="match status" value="1"/>
</dbReference>
<evidence type="ECO:0000256" key="3">
    <source>
        <dbReference type="ARBA" id="ARBA00023015"/>
    </source>
</evidence>
<feature type="region of interest" description="Disordered" evidence="7">
    <location>
        <begin position="234"/>
        <end position="253"/>
    </location>
</feature>
<feature type="region of interest" description="Disordered" evidence="7">
    <location>
        <begin position="121"/>
        <end position="142"/>
    </location>
</feature>
<protein>
    <recommendedName>
        <fullName evidence="8">TF-B3 domain-containing protein</fullName>
    </recommendedName>
</protein>
<dbReference type="SMART" id="SM01019">
    <property type="entry name" value="B3"/>
    <property type="match status" value="3"/>
</dbReference>
<evidence type="ECO:0000313" key="9">
    <source>
        <dbReference type="EMBL" id="CAH2079605.1"/>
    </source>
</evidence>
<keyword evidence="10" id="KW-1185">Reference proteome</keyword>
<dbReference type="CDD" id="cd10017">
    <property type="entry name" value="B3_DNA"/>
    <property type="match status" value="2"/>
</dbReference>
<dbReference type="SUPFAM" id="SSF101936">
    <property type="entry name" value="DNA-binding pseudobarrel domain"/>
    <property type="match status" value="3"/>
</dbReference>
<feature type="domain" description="TF-B3" evidence="8">
    <location>
        <begin position="271"/>
        <end position="368"/>
    </location>
</feature>
<dbReference type="InterPro" id="IPR039218">
    <property type="entry name" value="REM_fam"/>
</dbReference>
<dbReference type="FunFam" id="2.40.330.10:FF:000009">
    <property type="entry name" value="Transcriptional factor B3 family protein"/>
    <property type="match status" value="1"/>
</dbReference>
<evidence type="ECO:0000256" key="1">
    <source>
        <dbReference type="ARBA" id="ARBA00004123"/>
    </source>
</evidence>
<evidence type="ECO:0000259" key="8">
    <source>
        <dbReference type="PROSITE" id="PS50863"/>
    </source>
</evidence>
<dbReference type="Pfam" id="PF02362">
    <property type="entry name" value="B3"/>
    <property type="match status" value="2"/>
</dbReference>
<dbReference type="GO" id="GO:0005634">
    <property type="term" value="C:nucleus"/>
    <property type="evidence" value="ECO:0007669"/>
    <property type="project" value="UniProtKB-SubCell"/>
</dbReference>
<dbReference type="AlphaFoldDB" id="A0AAU9T5L8"/>
<evidence type="ECO:0000256" key="5">
    <source>
        <dbReference type="ARBA" id="ARBA00023163"/>
    </source>
</evidence>
<accession>A0AAU9T5L8</accession>